<gene>
    <name evidence="7" type="ORF">NP233_g810</name>
</gene>
<feature type="region of interest" description="Disordered" evidence="5">
    <location>
        <begin position="273"/>
        <end position="410"/>
    </location>
</feature>
<dbReference type="AlphaFoldDB" id="A0AAD5W160"/>
<feature type="transmembrane region" description="Helical" evidence="6">
    <location>
        <begin position="186"/>
        <end position="208"/>
    </location>
</feature>
<evidence type="ECO:0000313" key="8">
    <source>
        <dbReference type="Proteomes" id="UP001213000"/>
    </source>
</evidence>
<comment type="subcellular location">
    <subcellularLocation>
        <location evidence="1">Membrane</location>
        <topology evidence="1">Single-pass membrane protein</topology>
    </subcellularLocation>
</comment>
<dbReference type="PANTHER" id="PTHR15549">
    <property type="entry name" value="PAIRED IMMUNOGLOBULIN-LIKE TYPE 2 RECEPTOR"/>
    <property type="match status" value="1"/>
</dbReference>
<evidence type="ECO:0000256" key="2">
    <source>
        <dbReference type="ARBA" id="ARBA00022692"/>
    </source>
</evidence>
<feature type="compositionally biased region" description="Polar residues" evidence="5">
    <location>
        <begin position="278"/>
        <end position="301"/>
    </location>
</feature>
<sequence length="410" mass="42595">MKMFRRISYSQSSLQINLYNVKICGYGGILRRFKGEFSQFSRSSVSSVGANYTLVAFGLLFCRTLEIGCSVVRTPNFLGVIPGGQSFAIPEGQITQVPSQGTGFTWNTNVRGGTTLMLLGGDNRGNGTGGSALSLVSSGINNDSGCLGQNSPSSTAGNPAGMPTGSPGGGGGGGGSGSSGGSNTGAIVGGVVGGVALVICLALALFFFRRRSRRHTGVKERPVDLLHGDDEDDEEDHRHNPNGQQQVQQQLDYYTPEPFMVPDPTLTSDAATTAATDMQSHSGWGASSSGRPLSGTSFTRSDTPDLHGAAGAGYGWAAGSTTTSTSRKGGPIRMRPVNIVQHEDAGPPPQMQDKEEEAETIELPPAYTAVQRPAIHGEDQPTSGMTDGAGPESRPPGAVPTADTTSLRRE</sequence>
<feature type="region of interest" description="Disordered" evidence="5">
    <location>
        <begin position="216"/>
        <end position="247"/>
    </location>
</feature>
<dbReference type="Proteomes" id="UP001213000">
    <property type="component" value="Unassembled WGS sequence"/>
</dbReference>
<feature type="compositionally biased region" description="Basic and acidic residues" evidence="5">
    <location>
        <begin position="217"/>
        <end position="228"/>
    </location>
</feature>
<proteinExistence type="predicted"/>
<feature type="region of interest" description="Disordered" evidence="5">
    <location>
        <begin position="146"/>
        <end position="180"/>
    </location>
</feature>
<keyword evidence="8" id="KW-1185">Reference proteome</keyword>
<evidence type="ECO:0000313" key="7">
    <source>
        <dbReference type="EMBL" id="KAJ3575874.1"/>
    </source>
</evidence>
<dbReference type="GO" id="GO:0071944">
    <property type="term" value="C:cell periphery"/>
    <property type="evidence" value="ECO:0007669"/>
    <property type="project" value="UniProtKB-ARBA"/>
</dbReference>
<dbReference type="InterPro" id="IPR051694">
    <property type="entry name" value="Immunoregulatory_rcpt-like"/>
</dbReference>
<feature type="compositionally biased region" description="Gly residues" evidence="5">
    <location>
        <begin position="166"/>
        <end position="180"/>
    </location>
</feature>
<keyword evidence="3 6" id="KW-1133">Transmembrane helix</keyword>
<dbReference type="EMBL" id="JANIEX010000025">
    <property type="protein sequence ID" value="KAJ3575874.1"/>
    <property type="molecule type" value="Genomic_DNA"/>
</dbReference>
<evidence type="ECO:0000256" key="6">
    <source>
        <dbReference type="SAM" id="Phobius"/>
    </source>
</evidence>
<keyword evidence="4 6" id="KW-0472">Membrane</keyword>
<keyword evidence="2 6" id="KW-0812">Transmembrane</keyword>
<evidence type="ECO:0000256" key="5">
    <source>
        <dbReference type="SAM" id="MobiDB-lite"/>
    </source>
</evidence>
<evidence type="ECO:0000256" key="4">
    <source>
        <dbReference type="ARBA" id="ARBA00023136"/>
    </source>
</evidence>
<dbReference type="GO" id="GO:0016020">
    <property type="term" value="C:membrane"/>
    <property type="evidence" value="ECO:0007669"/>
    <property type="project" value="UniProtKB-SubCell"/>
</dbReference>
<protein>
    <recommendedName>
        <fullName evidence="9">Transmembrane protein</fullName>
    </recommendedName>
</protein>
<reference evidence="7" key="1">
    <citation type="submission" date="2022-07" db="EMBL/GenBank/DDBJ databases">
        <title>Genome Sequence of Leucocoprinus birnbaumii.</title>
        <authorList>
            <person name="Buettner E."/>
        </authorList>
    </citation>
    <scope>NUCLEOTIDE SEQUENCE</scope>
    <source>
        <strain evidence="7">VT141</strain>
    </source>
</reference>
<organism evidence="7 8">
    <name type="scientific">Leucocoprinus birnbaumii</name>
    <dbReference type="NCBI Taxonomy" id="56174"/>
    <lineage>
        <taxon>Eukaryota</taxon>
        <taxon>Fungi</taxon>
        <taxon>Dikarya</taxon>
        <taxon>Basidiomycota</taxon>
        <taxon>Agaricomycotina</taxon>
        <taxon>Agaricomycetes</taxon>
        <taxon>Agaricomycetidae</taxon>
        <taxon>Agaricales</taxon>
        <taxon>Agaricineae</taxon>
        <taxon>Agaricaceae</taxon>
        <taxon>Leucocoprinus</taxon>
    </lineage>
</organism>
<accession>A0AAD5W160</accession>
<evidence type="ECO:0008006" key="9">
    <source>
        <dbReference type="Google" id="ProtNLM"/>
    </source>
</evidence>
<name>A0AAD5W160_9AGAR</name>
<evidence type="ECO:0000256" key="3">
    <source>
        <dbReference type="ARBA" id="ARBA00022989"/>
    </source>
</evidence>
<comment type="caution">
    <text evidence="7">The sequence shown here is derived from an EMBL/GenBank/DDBJ whole genome shotgun (WGS) entry which is preliminary data.</text>
</comment>
<feature type="compositionally biased region" description="Low complexity" evidence="5">
    <location>
        <begin position="317"/>
        <end position="329"/>
    </location>
</feature>
<evidence type="ECO:0000256" key="1">
    <source>
        <dbReference type="ARBA" id="ARBA00004167"/>
    </source>
</evidence>
<feature type="compositionally biased region" description="Polar residues" evidence="5">
    <location>
        <begin position="146"/>
        <end position="157"/>
    </location>
</feature>
<dbReference type="Gene3D" id="1.20.5.510">
    <property type="entry name" value="Single helix bin"/>
    <property type="match status" value="1"/>
</dbReference>